<dbReference type="Proteomes" id="UP001597295">
    <property type="component" value="Unassembled WGS sequence"/>
</dbReference>
<evidence type="ECO:0000313" key="15">
    <source>
        <dbReference type="EMBL" id="MFD2265086.1"/>
    </source>
</evidence>
<organism evidence="15 16">
    <name type="scientific">Lacibacterium aquatile</name>
    <dbReference type="NCBI Taxonomy" id="1168082"/>
    <lineage>
        <taxon>Bacteria</taxon>
        <taxon>Pseudomonadati</taxon>
        <taxon>Pseudomonadota</taxon>
        <taxon>Alphaproteobacteria</taxon>
        <taxon>Rhodospirillales</taxon>
        <taxon>Rhodospirillaceae</taxon>
    </lineage>
</organism>
<comment type="subcellular location">
    <subcellularLocation>
        <location evidence="1">Cell membrane</location>
        <topology evidence="1">Multi-pass membrane protein</topology>
    </subcellularLocation>
</comment>
<keyword evidence="16" id="KW-1185">Reference proteome</keyword>
<dbReference type="Pfam" id="PF03062">
    <property type="entry name" value="MBOAT"/>
    <property type="match status" value="1"/>
</dbReference>
<dbReference type="PIRSF" id="PIRSF016636">
    <property type="entry name" value="AlgI_DltB"/>
    <property type="match status" value="1"/>
</dbReference>
<evidence type="ECO:0000256" key="2">
    <source>
        <dbReference type="ARBA" id="ARBA00005182"/>
    </source>
</evidence>
<evidence type="ECO:0000256" key="7">
    <source>
        <dbReference type="ARBA" id="ARBA00022692"/>
    </source>
</evidence>
<evidence type="ECO:0000256" key="4">
    <source>
        <dbReference type="ARBA" id="ARBA00016084"/>
    </source>
</evidence>
<dbReference type="InterPro" id="IPR004299">
    <property type="entry name" value="MBOAT_fam"/>
</dbReference>
<dbReference type="PANTHER" id="PTHR13285:SF23">
    <property type="entry name" value="TEICHOIC ACID D-ALANYLTRANSFERASE"/>
    <property type="match status" value="1"/>
</dbReference>
<comment type="caution">
    <text evidence="15">The sequence shown here is derived from an EMBL/GenBank/DDBJ whole genome shotgun (WGS) entry which is preliminary data.</text>
</comment>
<evidence type="ECO:0000256" key="3">
    <source>
        <dbReference type="ARBA" id="ARBA00010323"/>
    </source>
</evidence>
<dbReference type="InterPro" id="IPR028362">
    <property type="entry name" value="AlgI"/>
</dbReference>
<keyword evidence="5 13" id="KW-1003">Cell membrane</keyword>
<protein>
    <recommendedName>
        <fullName evidence="4">Probable alginate O-acetylase AlgI</fullName>
    </recommendedName>
    <alternativeName>
        <fullName evidence="12">Alginate biosynthesis protein AlgI</fullName>
    </alternativeName>
</protein>
<evidence type="ECO:0000313" key="16">
    <source>
        <dbReference type="Proteomes" id="UP001597295"/>
    </source>
</evidence>
<proteinExistence type="inferred from homology"/>
<evidence type="ECO:0000256" key="6">
    <source>
        <dbReference type="ARBA" id="ARBA00022679"/>
    </source>
</evidence>
<keyword evidence="7 14" id="KW-0812">Transmembrane</keyword>
<name>A0ABW5E094_9PROT</name>
<dbReference type="InterPro" id="IPR051085">
    <property type="entry name" value="MB_O-acyltransferase"/>
</dbReference>
<feature type="transmembrane region" description="Helical" evidence="14">
    <location>
        <begin position="154"/>
        <end position="172"/>
    </location>
</feature>
<feature type="transmembrane region" description="Helical" evidence="14">
    <location>
        <begin position="44"/>
        <end position="65"/>
    </location>
</feature>
<gene>
    <name evidence="15" type="ORF">ACFSM5_19445</name>
</gene>
<keyword evidence="9 14" id="KW-1133">Transmembrane helix</keyword>
<keyword evidence="10 13" id="KW-0472">Membrane</keyword>
<evidence type="ECO:0000256" key="13">
    <source>
        <dbReference type="PIRNR" id="PIRNR016636"/>
    </source>
</evidence>
<dbReference type="RefSeq" id="WP_379878258.1">
    <property type="nucleotide sequence ID" value="NZ_JBHUIP010000016.1"/>
</dbReference>
<evidence type="ECO:0000256" key="11">
    <source>
        <dbReference type="ARBA" id="ARBA00023315"/>
    </source>
</evidence>
<feature type="transmembrane region" description="Helical" evidence="14">
    <location>
        <begin position="6"/>
        <end position="23"/>
    </location>
</feature>
<keyword evidence="6 13" id="KW-0808">Transferase</keyword>
<evidence type="ECO:0000256" key="10">
    <source>
        <dbReference type="ARBA" id="ARBA00023136"/>
    </source>
</evidence>
<evidence type="ECO:0000256" key="8">
    <source>
        <dbReference type="ARBA" id="ARBA00022841"/>
    </source>
</evidence>
<dbReference type="PIRSF" id="PIRSF500217">
    <property type="entry name" value="AlgI"/>
    <property type="match status" value="1"/>
</dbReference>
<evidence type="ECO:0000256" key="12">
    <source>
        <dbReference type="ARBA" id="ARBA00031030"/>
    </source>
</evidence>
<evidence type="ECO:0000256" key="1">
    <source>
        <dbReference type="ARBA" id="ARBA00004651"/>
    </source>
</evidence>
<feature type="transmembrane region" description="Helical" evidence="14">
    <location>
        <begin position="314"/>
        <end position="337"/>
    </location>
</feature>
<accession>A0ABW5E094</accession>
<reference evidence="16" key="1">
    <citation type="journal article" date="2019" name="Int. J. Syst. Evol. Microbiol.">
        <title>The Global Catalogue of Microorganisms (GCM) 10K type strain sequencing project: providing services to taxonomists for standard genome sequencing and annotation.</title>
        <authorList>
            <consortium name="The Broad Institute Genomics Platform"/>
            <consortium name="The Broad Institute Genome Sequencing Center for Infectious Disease"/>
            <person name="Wu L."/>
            <person name="Ma J."/>
        </authorList>
    </citation>
    <scope>NUCLEOTIDE SEQUENCE [LARGE SCALE GENOMIC DNA]</scope>
    <source>
        <strain evidence="16">CGMCC 1.19062</strain>
    </source>
</reference>
<feature type="transmembrane region" description="Helical" evidence="14">
    <location>
        <begin position="77"/>
        <end position="95"/>
    </location>
</feature>
<evidence type="ECO:0000256" key="9">
    <source>
        <dbReference type="ARBA" id="ARBA00022989"/>
    </source>
</evidence>
<comment type="pathway">
    <text evidence="2">Glycan biosynthesis; alginate biosynthesis.</text>
</comment>
<evidence type="ECO:0000256" key="5">
    <source>
        <dbReference type="ARBA" id="ARBA00022475"/>
    </source>
</evidence>
<feature type="transmembrane region" description="Helical" evidence="14">
    <location>
        <begin position="398"/>
        <end position="418"/>
    </location>
</feature>
<evidence type="ECO:0000256" key="14">
    <source>
        <dbReference type="SAM" id="Phobius"/>
    </source>
</evidence>
<keyword evidence="11 13" id="KW-0012">Acyltransferase</keyword>
<keyword evidence="8" id="KW-0016">Alginate biosynthesis</keyword>
<dbReference type="InterPro" id="IPR024194">
    <property type="entry name" value="Ac/AlaTfrase_AlgI/DltB"/>
</dbReference>
<sequence>MLFPTLTYALFFIAVFAGVWALGDRNRARKALLVAVSYFFYAQWDARFCLLLLASTLANYGFGLAVGAASERTRSRWVAAAVAVNLTVLGFFKYYNFFIESANDLFFRLGLHRELPFLEIVLPVGISFFTFHGISYVVDIYRKKVPPARDPLDVLLYISFFPQLVAGPIVRASFFLPQLAKAPAPILDQVPRALGLILVGLFKKTVVANYLATDLLDPVFVDPASAGTLDLWLALYGYAVQIYCDFSAYSDMAIGFALLLGYRFPDNFDRPYSATSLQDFWRRWHISLSSWLRDYLYIPLGGSRGGTVKTYRNLLLTMVLGGLWHGASWTFILWGTIHGAGLAIERAVLGDRQPGRFGRLIGWFVTFHIVCLAWVLFRSSTMEAAVGFLGGLTGTGGEVLYATPFLGALILLALAAQAGPREWAQQFVGRIGTLSWPLIGVLVGVALAAIDALGPEGVAPFIYFQF</sequence>
<feature type="transmembrane region" description="Helical" evidence="14">
    <location>
        <begin position="357"/>
        <end position="377"/>
    </location>
</feature>
<dbReference type="EMBL" id="JBHUIP010000016">
    <property type="protein sequence ID" value="MFD2265086.1"/>
    <property type="molecule type" value="Genomic_DNA"/>
</dbReference>
<feature type="transmembrane region" description="Helical" evidence="14">
    <location>
        <begin position="115"/>
        <end position="134"/>
    </location>
</feature>
<dbReference type="PANTHER" id="PTHR13285">
    <property type="entry name" value="ACYLTRANSFERASE"/>
    <property type="match status" value="1"/>
</dbReference>
<feature type="transmembrane region" description="Helical" evidence="14">
    <location>
        <begin position="438"/>
        <end position="464"/>
    </location>
</feature>
<comment type="similarity">
    <text evidence="3 13">Belongs to the membrane-bound acyltransferase family.</text>
</comment>